<comment type="caution">
    <text evidence="3">The sequence shown here is derived from an EMBL/GenBank/DDBJ whole genome shotgun (WGS) entry which is preliminary data.</text>
</comment>
<keyword evidence="1" id="KW-0732">Signal</keyword>
<proteinExistence type="predicted"/>
<dbReference type="EMBL" id="WBVQ01000002">
    <property type="protein sequence ID" value="KAB2816566.1"/>
    <property type="molecule type" value="Genomic_DNA"/>
</dbReference>
<keyword evidence="4" id="KW-1185">Reference proteome</keyword>
<dbReference type="OrthoDB" id="1488158at2"/>
<dbReference type="Pfam" id="PF18962">
    <property type="entry name" value="Por_Secre_tail"/>
    <property type="match status" value="1"/>
</dbReference>
<dbReference type="NCBIfam" id="TIGR04183">
    <property type="entry name" value="Por_Secre_tail"/>
    <property type="match status" value="1"/>
</dbReference>
<accession>A0A6L3ZFV3</accession>
<evidence type="ECO:0000313" key="4">
    <source>
        <dbReference type="Proteomes" id="UP000484164"/>
    </source>
</evidence>
<evidence type="ECO:0000259" key="2">
    <source>
        <dbReference type="Pfam" id="PF18962"/>
    </source>
</evidence>
<dbReference type="RefSeq" id="WP_151693993.1">
    <property type="nucleotide sequence ID" value="NZ_BMGX01000001.1"/>
</dbReference>
<protein>
    <submittedName>
        <fullName evidence="3">T9SS type A sorting domain-containing protein</fullName>
    </submittedName>
</protein>
<reference evidence="3 4" key="1">
    <citation type="submission" date="2019-10" db="EMBL/GenBank/DDBJ databases">
        <title>Genome sequence of Phaeocystidibacter marisrubri JCM30614 (type strain).</title>
        <authorList>
            <person name="Bowman J.P."/>
        </authorList>
    </citation>
    <scope>NUCLEOTIDE SEQUENCE [LARGE SCALE GENOMIC DNA]</scope>
    <source>
        <strain evidence="3 4">JCM 30614</strain>
    </source>
</reference>
<name>A0A6L3ZFV3_9FLAO</name>
<evidence type="ECO:0000313" key="3">
    <source>
        <dbReference type="EMBL" id="KAB2816566.1"/>
    </source>
</evidence>
<organism evidence="3 4">
    <name type="scientific">Phaeocystidibacter marisrubri</name>
    <dbReference type="NCBI Taxonomy" id="1577780"/>
    <lineage>
        <taxon>Bacteria</taxon>
        <taxon>Pseudomonadati</taxon>
        <taxon>Bacteroidota</taxon>
        <taxon>Flavobacteriia</taxon>
        <taxon>Flavobacteriales</taxon>
        <taxon>Phaeocystidibacteraceae</taxon>
        <taxon>Phaeocystidibacter</taxon>
    </lineage>
</organism>
<sequence>MKRVLFTMLLSGAMAAQTYQPPVSNQYALPGGSSMGPSTHSSNYILGDRSLAAYDDGTDGRVIWQHLTVGGSPTPICAGTVNYNGGYSFLEVGLLYGSAGGGSPYTAFVAYHKAGSGHMVDLYDFDPASCSMNFVTTHVLSSDPNPTRISIDNHKEYALVITWTTSTSLQTAVYEGGVFTPSFIHTINTSFRVPVNVDVAFTHANNYMNPNGWDVVMHYVYTGRYQSNLIEVSALDFWTLRGAGAPTTYTPFYEDMNSINGKNPFPNIDGCDHNEYNWAYAYTEDTRNISVRLRDWSAGVMPTTVVVNDGSMGNNPNNFTTNVIPTLAYNHNFGRINVGWRTYDAGQSYVGLRIASDGSGIASSLDYFQIPNNPSSVSPTATLAYSKMTENTQPWLYVFFSEMNGGMYDFIHKYHNMNNGSNFKTVEPVTCSHDSHVHEAALESIQMFPNPVVNQFNIASEEISADQELNAVITDITGKSVLNTTGTISELNEFFSANAESLQSGSYLLRISSEEIGTEQVIKFQKL</sequence>
<evidence type="ECO:0000256" key="1">
    <source>
        <dbReference type="ARBA" id="ARBA00022729"/>
    </source>
</evidence>
<feature type="domain" description="Secretion system C-terminal sorting" evidence="2">
    <location>
        <begin position="447"/>
        <end position="516"/>
    </location>
</feature>
<gene>
    <name evidence="3" type="ORF">F8C82_12865</name>
</gene>
<dbReference type="AlphaFoldDB" id="A0A6L3ZFV3"/>
<dbReference type="InterPro" id="IPR026444">
    <property type="entry name" value="Secre_tail"/>
</dbReference>
<dbReference type="Proteomes" id="UP000484164">
    <property type="component" value="Unassembled WGS sequence"/>
</dbReference>